<dbReference type="Pfam" id="PF13041">
    <property type="entry name" value="PPR_2"/>
    <property type="match status" value="1"/>
</dbReference>
<dbReference type="EMBL" id="KZ664552">
    <property type="protein sequence ID" value="PPS04756.1"/>
    <property type="molecule type" value="Genomic_DNA"/>
</dbReference>
<evidence type="ECO:0000256" key="4">
    <source>
        <dbReference type="SAM" id="MobiDB-lite"/>
    </source>
</evidence>
<evidence type="ECO:0000256" key="3">
    <source>
        <dbReference type="PROSITE-ProRule" id="PRU00708"/>
    </source>
</evidence>
<dbReference type="InterPro" id="IPR011990">
    <property type="entry name" value="TPR-like_helical_dom_sf"/>
</dbReference>
<dbReference type="OrthoDB" id="185373at2759"/>
<proteinExistence type="inferred from homology"/>
<gene>
    <name evidence="5" type="ORF">GOBAR_AA15909</name>
</gene>
<dbReference type="PANTHER" id="PTHR47941">
    <property type="entry name" value="PENTATRICOPEPTIDE REPEAT-CONTAINING PROTEIN 3, MITOCHONDRIAL"/>
    <property type="match status" value="1"/>
</dbReference>
<name>A0A2P5XN52_GOSBA</name>
<dbReference type="NCBIfam" id="TIGR00756">
    <property type="entry name" value="PPR"/>
    <property type="match status" value="2"/>
</dbReference>
<accession>A0A2P5XN52</accession>
<comment type="similarity">
    <text evidence="1">Belongs to the PPR family. P subfamily.</text>
</comment>
<dbReference type="AlphaFoldDB" id="A0A2P5XN52"/>
<evidence type="ECO:0008006" key="7">
    <source>
        <dbReference type="Google" id="ProtNLM"/>
    </source>
</evidence>
<evidence type="ECO:0000313" key="6">
    <source>
        <dbReference type="Proteomes" id="UP000239757"/>
    </source>
</evidence>
<dbReference type="PROSITE" id="PS51375">
    <property type="entry name" value="PPR"/>
    <property type="match status" value="2"/>
</dbReference>
<dbReference type="InterPro" id="IPR002885">
    <property type="entry name" value="PPR_rpt"/>
</dbReference>
<feature type="repeat" description="PPR" evidence="3">
    <location>
        <begin position="1"/>
        <end position="34"/>
    </location>
</feature>
<evidence type="ECO:0000256" key="1">
    <source>
        <dbReference type="ARBA" id="ARBA00007626"/>
    </source>
</evidence>
<dbReference type="Pfam" id="PF01535">
    <property type="entry name" value="PPR"/>
    <property type="match status" value="2"/>
</dbReference>
<evidence type="ECO:0000256" key="2">
    <source>
        <dbReference type="ARBA" id="ARBA00022737"/>
    </source>
</evidence>
<reference evidence="5 6" key="1">
    <citation type="submission" date="2015-01" db="EMBL/GenBank/DDBJ databases">
        <title>Genome of allotetraploid Gossypium barbadense reveals genomic plasticity and fiber elongation in cotton evolution.</title>
        <authorList>
            <person name="Chen X."/>
            <person name="Liu X."/>
            <person name="Zhao B."/>
            <person name="Zheng H."/>
            <person name="Hu Y."/>
            <person name="Lu G."/>
            <person name="Yang C."/>
            <person name="Chen J."/>
            <person name="Shan C."/>
            <person name="Zhang L."/>
            <person name="Zhou Y."/>
            <person name="Wang L."/>
            <person name="Guo W."/>
            <person name="Bai Y."/>
            <person name="Ruan J."/>
            <person name="Shangguan X."/>
            <person name="Mao Y."/>
            <person name="Jiang J."/>
            <person name="Zhu Y."/>
            <person name="Lei J."/>
            <person name="Kang H."/>
            <person name="Chen S."/>
            <person name="He X."/>
            <person name="Wang R."/>
            <person name="Wang Y."/>
            <person name="Chen J."/>
            <person name="Wang L."/>
            <person name="Yu S."/>
            <person name="Wang B."/>
            <person name="Wei J."/>
            <person name="Song S."/>
            <person name="Lu X."/>
            <person name="Gao Z."/>
            <person name="Gu W."/>
            <person name="Deng X."/>
            <person name="Ma D."/>
            <person name="Wang S."/>
            <person name="Liang W."/>
            <person name="Fang L."/>
            <person name="Cai C."/>
            <person name="Zhu X."/>
            <person name="Zhou B."/>
            <person name="Zhang Y."/>
            <person name="Chen Z."/>
            <person name="Xu S."/>
            <person name="Zhu R."/>
            <person name="Wang S."/>
            <person name="Zhang T."/>
            <person name="Zhao G."/>
        </authorList>
    </citation>
    <scope>NUCLEOTIDE SEQUENCE [LARGE SCALE GENOMIC DNA]</scope>
    <source>
        <strain evidence="6">cv. Xinhai21</strain>
        <tissue evidence="5">Leaf</tissue>
    </source>
</reference>
<evidence type="ECO:0000313" key="5">
    <source>
        <dbReference type="EMBL" id="PPS04756.1"/>
    </source>
</evidence>
<feature type="region of interest" description="Disordered" evidence="4">
    <location>
        <begin position="147"/>
        <end position="188"/>
    </location>
</feature>
<organism evidence="5 6">
    <name type="scientific">Gossypium barbadense</name>
    <name type="common">Sea Island cotton</name>
    <name type="synonym">Hibiscus barbadensis</name>
    <dbReference type="NCBI Taxonomy" id="3634"/>
    <lineage>
        <taxon>Eukaryota</taxon>
        <taxon>Viridiplantae</taxon>
        <taxon>Streptophyta</taxon>
        <taxon>Embryophyta</taxon>
        <taxon>Tracheophyta</taxon>
        <taxon>Spermatophyta</taxon>
        <taxon>Magnoliopsida</taxon>
        <taxon>eudicotyledons</taxon>
        <taxon>Gunneridae</taxon>
        <taxon>Pentapetalae</taxon>
        <taxon>rosids</taxon>
        <taxon>malvids</taxon>
        <taxon>Malvales</taxon>
        <taxon>Malvaceae</taxon>
        <taxon>Malvoideae</taxon>
        <taxon>Gossypium</taxon>
    </lineage>
</organism>
<protein>
    <recommendedName>
        <fullName evidence="7">Pentacotripeptide-repeat region of PRORP domain-containing protein</fullName>
    </recommendedName>
</protein>
<feature type="repeat" description="PPR" evidence="3">
    <location>
        <begin position="35"/>
        <end position="69"/>
    </location>
</feature>
<feature type="compositionally biased region" description="Basic and acidic residues" evidence="4">
    <location>
        <begin position="147"/>
        <end position="158"/>
    </location>
</feature>
<dbReference type="Gene3D" id="1.25.40.10">
    <property type="entry name" value="Tetratricopeptide repeat domain"/>
    <property type="match status" value="1"/>
</dbReference>
<keyword evidence="2" id="KW-0677">Repeat</keyword>
<sequence>MFTYGTFINALTKKGKLGTAMKLFRGMWEKGCDPDVVICNCVIDALCFKKRIPEALEVFREMKEYGCAPNVATYNSLIKHLRKIGRMRSGIMKRELDICGMRSEKVDWDRTGDRRVEDALSYFDNMTSKGIVPEPRTEILVNSMRNKLKEQEGEKQKTDLGINAKSSMLRSKKFKRPKLGNASSKIIP</sequence>
<dbReference type="Proteomes" id="UP000239757">
    <property type="component" value="Unassembled WGS sequence"/>
</dbReference>